<sequence>MSLTFHWFLPTNGDSRDIVGGGHGVRTGAAGGDRPPTTAYLGQIARSAEQLGFVGALTPTGAWCEDAWLSTAMLVGVTERLKFLVAFRPGQISPTTSAQMAATYQRQSHGRLLLNVVTGGESREQRAYGDFLDKDARYARADEFLGIVRALWRGETVNHEGTHLRVEGAQLHRLPETAPPIYFGGSSAAAGPVAARHSDVYLTWGEPPAQVAEKIAWIRKLAAGEGREVRFGIRLHVITRDTAAQAWAEAERLLSRIDPDTVARVQAGLARSESEGQRRMLALHGGSTADLEIHPNLWAGVGLVRGGAGTALVGSHTEVADRIAEYHALGIEEFVLSGYPHLEEAYWFGEGVLPLLAARGLWRHPAGPRRAEPATVPFAGR</sequence>
<dbReference type="SUPFAM" id="SSF51679">
    <property type="entry name" value="Bacterial luciferase-like"/>
    <property type="match status" value="1"/>
</dbReference>
<dbReference type="Gene3D" id="3.20.20.30">
    <property type="entry name" value="Luciferase-like domain"/>
    <property type="match status" value="1"/>
</dbReference>
<dbReference type="GO" id="GO:0046306">
    <property type="term" value="P:alkanesulfonate catabolic process"/>
    <property type="evidence" value="ECO:0007669"/>
    <property type="project" value="TreeGrafter"/>
</dbReference>
<dbReference type="InterPro" id="IPR050172">
    <property type="entry name" value="SsuD_RutA_monooxygenase"/>
</dbReference>
<dbReference type="InterPro" id="IPR011251">
    <property type="entry name" value="Luciferase-like_dom"/>
</dbReference>
<keyword evidence="7" id="KW-1185">Reference proteome</keyword>
<dbReference type="PANTHER" id="PTHR42847">
    <property type="entry name" value="ALKANESULFONATE MONOOXYGENASE"/>
    <property type="match status" value="1"/>
</dbReference>
<evidence type="ECO:0000256" key="2">
    <source>
        <dbReference type="ARBA" id="ARBA00022643"/>
    </source>
</evidence>
<dbReference type="RefSeq" id="WP_190189993.1">
    <property type="nucleotide sequence ID" value="NZ_BMVU01000006.1"/>
</dbReference>
<proteinExistence type="predicted"/>
<feature type="domain" description="Luciferase-like" evidence="5">
    <location>
        <begin position="21"/>
        <end position="332"/>
    </location>
</feature>
<dbReference type="PANTHER" id="PTHR42847:SF4">
    <property type="entry name" value="ALKANESULFONATE MONOOXYGENASE-RELATED"/>
    <property type="match status" value="1"/>
</dbReference>
<evidence type="ECO:0000256" key="4">
    <source>
        <dbReference type="ARBA" id="ARBA00023033"/>
    </source>
</evidence>
<evidence type="ECO:0000313" key="6">
    <source>
        <dbReference type="EMBL" id="GGX66941.1"/>
    </source>
</evidence>
<keyword evidence="4 6" id="KW-0503">Monooxygenase</keyword>
<dbReference type="GO" id="GO:0008726">
    <property type="term" value="F:alkanesulfonate monooxygenase activity"/>
    <property type="evidence" value="ECO:0007669"/>
    <property type="project" value="TreeGrafter"/>
</dbReference>
<reference evidence="6" key="2">
    <citation type="submission" date="2020-09" db="EMBL/GenBank/DDBJ databases">
        <authorList>
            <person name="Sun Q."/>
            <person name="Ohkuma M."/>
        </authorList>
    </citation>
    <scope>NUCLEOTIDE SEQUENCE</scope>
    <source>
        <strain evidence="6">JCM 4790</strain>
    </source>
</reference>
<keyword evidence="1" id="KW-0285">Flavoprotein</keyword>
<name>A0A918KKM8_9ACTN</name>
<dbReference type="Pfam" id="PF00296">
    <property type="entry name" value="Bac_luciferase"/>
    <property type="match status" value="1"/>
</dbReference>
<reference evidence="6" key="1">
    <citation type="journal article" date="2014" name="Int. J. Syst. Evol. Microbiol.">
        <title>Complete genome sequence of Corynebacterium casei LMG S-19264T (=DSM 44701T), isolated from a smear-ripened cheese.</title>
        <authorList>
            <consortium name="US DOE Joint Genome Institute (JGI-PGF)"/>
            <person name="Walter F."/>
            <person name="Albersmeier A."/>
            <person name="Kalinowski J."/>
            <person name="Ruckert C."/>
        </authorList>
    </citation>
    <scope>NUCLEOTIDE SEQUENCE</scope>
    <source>
        <strain evidence="6">JCM 4790</strain>
    </source>
</reference>
<dbReference type="Proteomes" id="UP000619244">
    <property type="component" value="Unassembled WGS sequence"/>
</dbReference>
<organism evidence="6 7">
    <name type="scientific">Streptomyces minutiscleroticus</name>
    <dbReference type="NCBI Taxonomy" id="68238"/>
    <lineage>
        <taxon>Bacteria</taxon>
        <taxon>Bacillati</taxon>
        <taxon>Actinomycetota</taxon>
        <taxon>Actinomycetes</taxon>
        <taxon>Kitasatosporales</taxon>
        <taxon>Streptomycetaceae</taxon>
        <taxon>Streptomyces</taxon>
    </lineage>
</organism>
<evidence type="ECO:0000256" key="3">
    <source>
        <dbReference type="ARBA" id="ARBA00023002"/>
    </source>
</evidence>
<dbReference type="EMBL" id="BMVU01000006">
    <property type="protein sequence ID" value="GGX66941.1"/>
    <property type="molecule type" value="Genomic_DNA"/>
</dbReference>
<keyword evidence="2" id="KW-0288">FMN</keyword>
<keyword evidence="3" id="KW-0560">Oxidoreductase</keyword>
<evidence type="ECO:0000313" key="7">
    <source>
        <dbReference type="Proteomes" id="UP000619244"/>
    </source>
</evidence>
<protein>
    <submittedName>
        <fullName evidence="6">Alkanesulfonate monooxygenase</fullName>
    </submittedName>
</protein>
<evidence type="ECO:0000256" key="1">
    <source>
        <dbReference type="ARBA" id="ARBA00022630"/>
    </source>
</evidence>
<gene>
    <name evidence="6" type="ORF">GCM10010358_21820</name>
</gene>
<dbReference type="CDD" id="cd01094">
    <property type="entry name" value="Alkanesulfonate_monoxygenase"/>
    <property type="match status" value="1"/>
</dbReference>
<comment type="caution">
    <text evidence="6">The sequence shown here is derived from an EMBL/GenBank/DDBJ whole genome shotgun (WGS) entry which is preliminary data.</text>
</comment>
<dbReference type="AlphaFoldDB" id="A0A918KKM8"/>
<evidence type="ECO:0000259" key="5">
    <source>
        <dbReference type="Pfam" id="PF00296"/>
    </source>
</evidence>
<dbReference type="InterPro" id="IPR036661">
    <property type="entry name" value="Luciferase-like_sf"/>
</dbReference>
<accession>A0A918KKM8</accession>